<organism evidence="2 3">
    <name type="scientific">Mycolicibacterium elephantis DSM 44368</name>
    <dbReference type="NCBI Taxonomy" id="1335622"/>
    <lineage>
        <taxon>Bacteria</taxon>
        <taxon>Bacillati</taxon>
        <taxon>Actinomycetota</taxon>
        <taxon>Actinomycetes</taxon>
        <taxon>Mycobacteriales</taxon>
        <taxon>Mycobacteriaceae</taxon>
        <taxon>Mycolicibacterium</taxon>
    </lineage>
</organism>
<dbReference type="Pfam" id="PF13480">
    <property type="entry name" value="Acetyltransf_6"/>
    <property type="match status" value="1"/>
</dbReference>
<evidence type="ECO:0000259" key="1">
    <source>
        <dbReference type="Pfam" id="PF13480"/>
    </source>
</evidence>
<dbReference type="InterPro" id="IPR016181">
    <property type="entry name" value="Acyl_CoA_acyltransferase"/>
</dbReference>
<dbReference type="Proteomes" id="UP000287177">
    <property type="component" value="Unassembled WGS sequence"/>
</dbReference>
<evidence type="ECO:0000313" key="2">
    <source>
        <dbReference type="EMBL" id="RWA18248.1"/>
    </source>
</evidence>
<reference evidence="2 3" key="1">
    <citation type="submission" date="2013-06" db="EMBL/GenBank/DDBJ databases">
        <title>The draft sequence of the Mycobacterium elephantis genome.</title>
        <authorList>
            <person name="Pettersson F.B."/>
            <person name="Das S."/>
            <person name="Dasgupta S."/>
            <person name="Bhattacharya A."/>
            <person name="Kirsebom L.A."/>
        </authorList>
    </citation>
    <scope>NUCLEOTIDE SEQUENCE [LARGE SCALE GENOMIC DNA]</scope>
    <source>
        <strain evidence="2 3">DSM 44368</strain>
    </source>
</reference>
<dbReference type="AlphaFoldDB" id="A0A439DQY8"/>
<dbReference type="InterPro" id="IPR038740">
    <property type="entry name" value="BioF2-like_GNAT_dom"/>
</dbReference>
<evidence type="ECO:0000313" key="3">
    <source>
        <dbReference type="Proteomes" id="UP000287177"/>
    </source>
</evidence>
<dbReference type="InterPro" id="IPR050644">
    <property type="entry name" value="PG_Glycine_Bridge_Synth"/>
</dbReference>
<feature type="domain" description="BioF2-like acetyltransferase" evidence="1">
    <location>
        <begin position="72"/>
        <end position="214"/>
    </location>
</feature>
<comment type="caution">
    <text evidence="2">The sequence shown here is derived from an EMBL/GenBank/DDBJ whole genome shotgun (WGS) entry which is preliminary data.</text>
</comment>
<proteinExistence type="predicted"/>
<dbReference type="PANTHER" id="PTHR36174">
    <property type="entry name" value="LIPID II:GLYCINE GLYCYLTRANSFERASE"/>
    <property type="match status" value="1"/>
</dbReference>
<name>A0A439DQY8_9MYCO</name>
<accession>A0A439DQY8</accession>
<dbReference type="PANTHER" id="PTHR36174:SF1">
    <property type="entry name" value="LIPID II:GLYCINE GLYCYLTRANSFERASE"/>
    <property type="match status" value="1"/>
</dbReference>
<dbReference type="EMBL" id="ATDN01000025">
    <property type="protein sequence ID" value="RWA18248.1"/>
    <property type="molecule type" value="Genomic_DNA"/>
</dbReference>
<protein>
    <recommendedName>
        <fullName evidence="1">BioF2-like acetyltransferase domain-containing protein</fullName>
    </recommendedName>
</protein>
<gene>
    <name evidence="2" type="ORF">MELE44368_23530</name>
</gene>
<dbReference type="Gene3D" id="3.40.630.30">
    <property type="match status" value="1"/>
</dbReference>
<dbReference type="SUPFAM" id="SSF55729">
    <property type="entry name" value="Acyl-CoA N-acyltransferases (Nat)"/>
    <property type="match status" value="1"/>
</dbReference>
<keyword evidence="3" id="KW-1185">Reference proteome</keyword>
<sequence>MVAPQEILDGALISAVLQDFSNSASSRVHLRPNPLQADLWAPLAAHRGITAVPSRAHILDLDGGFDAVWQSRFKSALRREVRRAEEAGVVVETDCSGELVPVFYDLLLKSFDRWAARQREPRWLARARGRRRDSLQKFRTVARRMGGRCQISVAWYDGRPTAAILVLRGGAVAHYTRGAMDADVAVPVKVNSLLHKTAIAAACRDGCRRYHMGDSGFSEGLAQFKTRFGAQQHDFAEYWIERIPVYRAGRAARTAVKTAIGFRDA</sequence>